<dbReference type="AlphaFoldDB" id="A0A4Q2DMT3"/>
<dbReference type="EMBL" id="SDEE01000111">
    <property type="protein sequence ID" value="RXW21339.1"/>
    <property type="molecule type" value="Genomic_DNA"/>
</dbReference>
<dbReference type="Proteomes" id="UP000290288">
    <property type="component" value="Unassembled WGS sequence"/>
</dbReference>
<dbReference type="OrthoDB" id="2904303at2759"/>
<evidence type="ECO:0000313" key="2">
    <source>
        <dbReference type="EMBL" id="RXW21339.1"/>
    </source>
</evidence>
<protein>
    <submittedName>
        <fullName evidence="2">Uncharacterized protein</fullName>
    </submittedName>
</protein>
<feature type="signal peptide" evidence="1">
    <location>
        <begin position="1"/>
        <end position="19"/>
    </location>
</feature>
<organism evidence="2 3">
    <name type="scientific">Candolleomyces aberdarensis</name>
    <dbReference type="NCBI Taxonomy" id="2316362"/>
    <lineage>
        <taxon>Eukaryota</taxon>
        <taxon>Fungi</taxon>
        <taxon>Dikarya</taxon>
        <taxon>Basidiomycota</taxon>
        <taxon>Agaricomycotina</taxon>
        <taxon>Agaricomycetes</taxon>
        <taxon>Agaricomycetidae</taxon>
        <taxon>Agaricales</taxon>
        <taxon>Agaricineae</taxon>
        <taxon>Psathyrellaceae</taxon>
        <taxon>Candolleomyces</taxon>
    </lineage>
</organism>
<comment type="caution">
    <text evidence="2">The sequence shown here is derived from an EMBL/GenBank/DDBJ whole genome shotgun (WGS) entry which is preliminary data.</text>
</comment>
<accession>A0A4Q2DMT3</accession>
<evidence type="ECO:0000313" key="3">
    <source>
        <dbReference type="Proteomes" id="UP000290288"/>
    </source>
</evidence>
<keyword evidence="1" id="KW-0732">Signal</keyword>
<keyword evidence="3" id="KW-1185">Reference proteome</keyword>
<name>A0A4Q2DMT3_9AGAR</name>
<evidence type="ECO:0000256" key="1">
    <source>
        <dbReference type="SAM" id="SignalP"/>
    </source>
</evidence>
<reference evidence="2 3" key="1">
    <citation type="submission" date="2019-01" db="EMBL/GenBank/DDBJ databases">
        <title>Draft genome sequence of Psathyrella aberdarensis IHI B618.</title>
        <authorList>
            <person name="Buettner E."/>
            <person name="Kellner H."/>
        </authorList>
    </citation>
    <scope>NUCLEOTIDE SEQUENCE [LARGE SCALE GENOMIC DNA]</scope>
    <source>
        <strain evidence="2 3">IHI B618</strain>
    </source>
</reference>
<proteinExistence type="predicted"/>
<sequence>MKFSWFAIVSAALVTCAQAVHLTNPTVGEATDVVWTVEPTDNETTTLWISLGPADNAFSVVQAWHIPDARAGQLSTVIDANIAPGPDYALRVFEIRPDIFDWVREFSGSFELNAPATA</sequence>
<feature type="chain" id="PRO_5020972409" evidence="1">
    <location>
        <begin position="20"/>
        <end position="118"/>
    </location>
</feature>
<gene>
    <name evidence="2" type="ORF">EST38_g4516</name>
</gene>